<protein>
    <submittedName>
        <fullName evidence="2">Uncharacterized protein</fullName>
    </submittedName>
</protein>
<keyword evidence="1" id="KW-0812">Transmembrane</keyword>
<feature type="transmembrane region" description="Helical" evidence="1">
    <location>
        <begin position="63"/>
        <end position="84"/>
    </location>
</feature>
<evidence type="ECO:0000313" key="3">
    <source>
        <dbReference type="Proteomes" id="UP000332081"/>
    </source>
</evidence>
<evidence type="ECO:0000313" key="2">
    <source>
        <dbReference type="EMBL" id="BBO65964.1"/>
    </source>
</evidence>
<proteinExistence type="predicted"/>
<dbReference type="Proteomes" id="UP000332081">
    <property type="component" value="Segment"/>
</dbReference>
<dbReference type="GeneID" id="79712935"/>
<accession>A0A5K7YC93</accession>
<name>A0A5K7YC93_9CAUD</name>
<dbReference type="KEGG" id="vg:79712935"/>
<dbReference type="EMBL" id="LC507823">
    <property type="protein sequence ID" value="BBO65964.1"/>
    <property type="molecule type" value="Genomic_DNA"/>
</dbReference>
<dbReference type="RefSeq" id="YP_010746202.1">
    <property type="nucleotide sequence ID" value="NC_073177.1"/>
</dbReference>
<evidence type="ECO:0000256" key="1">
    <source>
        <dbReference type="SAM" id="Phobius"/>
    </source>
</evidence>
<keyword evidence="1" id="KW-1133">Transmembrane helix</keyword>
<reference evidence="2 3" key="1">
    <citation type="submission" date="2019-11" db="EMBL/GenBank/DDBJ databases">
        <title>Analysis of Salmonella phage vB_StyS-sam.</title>
        <authorList>
            <person name="Sabzali S."/>
            <person name="Bouzari M."/>
        </authorList>
    </citation>
    <scope>NUCLEOTIDE SEQUENCE [LARGE SCALE GENOMIC DNA]</scope>
</reference>
<organism evidence="2 3">
    <name type="scientific">Salmonella phage vB_StyS-sam</name>
    <dbReference type="NCBI Taxonomy" id="2664131"/>
    <lineage>
        <taxon>Viruses</taxon>
        <taxon>Duplodnaviria</taxon>
        <taxon>Heunggongvirae</taxon>
        <taxon>Uroviricota</taxon>
        <taxon>Caudoviricetes</taxon>
        <taxon>Sarkviridae</taxon>
        <taxon>Guernseyvirinae</taxon>
        <taxon>Jerseyvirus</taxon>
        <taxon>Jerseyvirus vsam</taxon>
    </lineage>
</organism>
<sequence>MRELPRPSSTKLATLILEGSTKPVIPLTVELGASIVMLCSVVERMPTKRRPFTRQAPEIYIWFAGKFLVLVSIIAILVNTVSWARI</sequence>
<keyword evidence="3" id="KW-1185">Reference proteome</keyword>
<keyword evidence="1" id="KW-0472">Membrane</keyword>